<dbReference type="Proteomes" id="UP000502035">
    <property type="component" value="Chromosome"/>
</dbReference>
<dbReference type="EMBL" id="CP049866">
    <property type="protein sequence ID" value="QIK75240.1"/>
    <property type="molecule type" value="Genomic_DNA"/>
</dbReference>
<dbReference type="RefSeq" id="WP_166316699.1">
    <property type="nucleotide sequence ID" value="NZ_CP049866.1"/>
</dbReference>
<dbReference type="KEGG" id="npi:G7071_07165"/>
<dbReference type="Gene3D" id="3.40.50.150">
    <property type="entry name" value="Vaccinia Virus protein VP39"/>
    <property type="match status" value="1"/>
</dbReference>
<keyword evidence="2" id="KW-0489">Methyltransferase</keyword>
<dbReference type="Pfam" id="PF08241">
    <property type="entry name" value="Methyltransf_11"/>
    <property type="match status" value="1"/>
</dbReference>
<gene>
    <name evidence="2" type="ORF">G7071_07165</name>
</gene>
<evidence type="ECO:0000313" key="3">
    <source>
        <dbReference type="Proteomes" id="UP000502035"/>
    </source>
</evidence>
<dbReference type="SUPFAM" id="SSF53335">
    <property type="entry name" value="S-adenosyl-L-methionine-dependent methyltransferases"/>
    <property type="match status" value="1"/>
</dbReference>
<accession>A0A6G7YEP8</accession>
<dbReference type="InterPro" id="IPR029063">
    <property type="entry name" value="SAM-dependent_MTases_sf"/>
</dbReference>
<reference evidence="2 3" key="1">
    <citation type="submission" date="2020-03" db="EMBL/GenBank/DDBJ databases">
        <title>Nocardioides sp. nov., isolated from fish.</title>
        <authorList>
            <person name="Hyun D.-W."/>
            <person name="Bae J.-W."/>
        </authorList>
    </citation>
    <scope>NUCLEOTIDE SEQUENCE [LARGE SCALE GENOMIC DNA]</scope>
    <source>
        <strain evidence="2 3">HDW12A</strain>
    </source>
</reference>
<dbReference type="GO" id="GO:0008757">
    <property type="term" value="F:S-adenosylmethionine-dependent methyltransferase activity"/>
    <property type="evidence" value="ECO:0007669"/>
    <property type="project" value="InterPro"/>
</dbReference>
<evidence type="ECO:0000259" key="1">
    <source>
        <dbReference type="Pfam" id="PF08241"/>
    </source>
</evidence>
<name>A0A6G7YEP8_9ACTN</name>
<sequence>MKQHATGRLADIGCGAVPLYGAYGDLTDSVTCIDWPSSFYTNKHVDIEHDLTMPLDLPDASFDTILCTDVLEHLPRPEVAMADFARLLAPRGKLIIGVPFLYGLHEEPHDHHRFTHFKLHDLAKSNALEVVTLETLGGPVEVVGDMVARLLASRGRSGRALAAAEQEAVIWLGRQLPASLRSDMDWKFPSGYLMVAQKPAQRPLQD</sequence>
<keyword evidence="2" id="KW-0808">Transferase</keyword>
<protein>
    <submittedName>
        <fullName evidence="2">Class I SAM-dependent methyltransferase</fullName>
    </submittedName>
</protein>
<keyword evidence="3" id="KW-1185">Reference proteome</keyword>
<dbReference type="AlphaFoldDB" id="A0A6G7YEP8"/>
<proteinExistence type="predicted"/>
<dbReference type="CDD" id="cd02440">
    <property type="entry name" value="AdoMet_MTases"/>
    <property type="match status" value="1"/>
</dbReference>
<dbReference type="InterPro" id="IPR013216">
    <property type="entry name" value="Methyltransf_11"/>
</dbReference>
<feature type="domain" description="Methyltransferase type 11" evidence="1">
    <location>
        <begin position="11"/>
        <end position="96"/>
    </location>
</feature>
<dbReference type="GO" id="GO:0032259">
    <property type="term" value="P:methylation"/>
    <property type="evidence" value="ECO:0007669"/>
    <property type="project" value="UniProtKB-KW"/>
</dbReference>
<organism evidence="2 3">
    <name type="scientific">Nocardioides piscis</name>
    <dbReference type="NCBI Taxonomy" id="2714938"/>
    <lineage>
        <taxon>Bacteria</taxon>
        <taxon>Bacillati</taxon>
        <taxon>Actinomycetota</taxon>
        <taxon>Actinomycetes</taxon>
        <taxon>Propionibacteriales</taxon>
        <taxon>Nocardioidaceae</taxon>
        <taxon>Nocardioides</taxon>
    </lineage>
</organism>
<evidence type="ECO:0000313" key="2">
    <source>
        <dbReference type="EMBL" id="QIK75240.1"/>
    </source>
</evidence>